<keyword evidence="4" id="KW-1185">Reference proteome</keyword>
<evidence type="ECO:0000313" key="3">
    <source>
        <dbReference type="EMBL" id="KAK1632006.1"/>
    </source>
</evidence>
<accession>A0AAD8RY05</accession>
<keyword evidence="1" id="KW-0175">Coiled coil</keyword>
<organism evidence="3 4">
    <name type="scientific">Lolium multiflorum</name>
    <name type="common">Italian ryegrass</name>
    <name type="synonym">Lolium perenne subsp. multiflorum</name>
    <dbReference type="NCBI Taxonomy" id="4521"/>
    <lineage>
        <taxon>Eukaryota</taxon>
        <taxon>Viridiplantae</taxon>
        <taxon>Streptophyta</taxon>
        <taxon>Embryophyta</taxon>
        <taxon>Tracheophyta</taxon>
        <taxon>Spermatophyta</taxon>
        <taxon>Magnoliopsida</taxon>
        <taxon>Liliopsida</taxon>
        <taxon>Poales</taxon>
        <taxon>Poaceae</taxon>
        <taxon>BOP clade</taxon>
        <taxon>Pooideae</taxon>
        <taxon>Poodae</taxon>
        <taxon>Poeae</taxon>
        <taxon>Poeae Chloroplast Group 2 (Poeae type)</taxon>
        <taxon>Loliodinae</taxon>
        <taxon>Loliinae</taxon>
        <taxon>Lolium</taxon>
    </lineage>
</organism>
<dbReference type="InterPro" id="IPR043128">
    <property type="entry name" value="Rev_trsase/Diguanyl_cyclase"/>
</dbReference>
<feature type="coiled-coil region" evidence="1">
    <location>
        <begin position="121"/>
        <end position="155"/>
    </location>
</feature>
<reference evidence="3" key="1">
    <citation type="submission" date="2023-07" db="EMBL/GenBank/DDBJ databases">
        <title>A chromosome-level genome assembly of Lolium multiflorum.</title>
        <authorList>
            <person name="Chen Y."/>
            <person name="Copetti D."/>
            <person name="Kolliker R."/>
            <person name="Studer B."/>
        </authorList>
    </citation>
    <scope>NUCLEOTIDE SEQUENCE</scope>
    <source>
        <strain evidence="3">02402/16</strain>
        <tissue evidence="3">Leaf</tissue>
    </source>
</reference>
<sequence length="209" mass="23575">MGNSLPEGEIVAIVTVIELDFFFFANPPSTLGSSSSSSPPSTPSSPPLHLESTRCEETNLVLNWEKCHFMVNEGIVLGHKISERGIEVDRAKVEAIEKMPYQRDVKGSSSPALDLDSFPCVEEAIRVADEFCDQYRALKREVEILQEENQRLRRMLEYYSIPSTRPSPPPSDNNKSLQILVQNCKIEKLKLKEILMKREKNPSPSSPKE</sequence>
<dbReference type="InterPro" id="IPR043502">
    <property type="entry name" value="DNA/RNA_pol_sf"/>
</dbReference>
<evidence type="ECO:0000256" key="2">
    <source>
        <dbReference type="SAM" id="MobiDB-lite"/>
    </source>
</evidence>
<dbReference type="AlphaFoldDB" id="A0AAD8RY05"/>
<name>A0AAD8RY05_LOLMU</name>
<comment type="caution">
    <text evidence="3">The sequence shown here is derived from an EMBL/GenBank/DDBJ whole genome shotgun (WGS) entry which is preliminary data.</text>
</comment>
<evidence type="ECO:0000256" key="1">
    <source>
        <dbReference type="SAM" id="Coils"/>
    </source>
</evidence>
<gene>
    <name evidence="3" type="ORF">QYE76_006321</name>
</gene>
<evidence type="ECO:0000313" key="4">
    <source>
        <dbReference type="Proteomes" id="UP001231189"/>
    </source>
</evidence>
<dbReference type="Proteomes" id="UP001231189">
    <property type="component" value="Unassembled WGS sequence"/>
</dbReference>
<dbReference type="Gene3D" id="3.30.70.270">
    <property type="match status" value="1"/>
</dbReference>
<proteinExistence type="predicted"/>
<dbReference type="EMBL" id="JAUUTY010000005">
    <property type="protein sequence ID" value="KAK1632006.1"/>
    <property type="molecule type" value="Genomic_DNA"/>
</dbReference>
<protein>
    <submittedName>
        <fullName evidence="3">Uncharacterized protein</fullName>
    </submittedName>
</protein>
<dbReference type="SUPFAM" id="SSF56672">
    <property type="entry name" value="DNA/RNA polymerases"/>
    <property type="match status" value="1"/>
</dbReference>
<feature type="region of interest" description="Disordered" evidence="2">
    <location>
        <begin position="31"/>
        <end position="51"/>
    </location>
</feature>